<dbReference type="PROSITE" id="PS50110">
    <property type="entry name" value="RESPONSE_REGULATORY"/>
    <property type="match status" value="1"/>
</dbReference>
<dbReference type="SMART" id="SM00448">
    <property type="entry name" value="REC"/>
    <property type="match status" value="1"/>
</dbReference>
<evidence type="ECO:0000256" key="3">
    <source>
        <dbReference type="PROSITE-ProRule" id="PRU00169"/>
    </source>
</evidence>
<feature type="domain" description="Response regulatory" evidence="4">
    <location>
        <begin position="3"/>
        <end position="117"/>
    </location>
</feature>
<dbReference type="InterPro" id="IPR011006">
    <property type="entry name" value="CheY-like_superfamily"/>
</dbReference>
<dbReference type="OrthoDB" id="9790669at2"/>
<dbReference type="STRING" id="398512.Bccel_2566"/>
<protein>
    <recommendedName>
        <fullName evidence="1">Stage 0 sporulation protein A homolog</fullName>
    </recommendedName>
</protein>
<keyword evidence="3" id="KW-0597">Phosphoprotein</keyword>
<dbReference type="PANTHER" id="PTHR43228:SF1">
    <property type="entry name" value="TWO-COMPONENT RESPONSE REGULATOR ARR22"/>
    <property type="match status" value="1"/>
</dbReference>
<reference evidence="6" key="1">
    <citation type="submission" date="2015-07" db="EMBL/GenBank/DDBJ databases">
        <title>Near-Complete Genome Sequence of the Cellulolytic Bacterium Bacteroides (Pseudobacteroides) cellulosolvens ATCC 35603.</title>
        <authorList>
            <person name="Dassa B."/>
            <person name="Utturkar S.M."/>
            <person name="Klingeman D.M."/>
            <person name="Hurt R.A."/>
            <person name="Keller M."/>
            <person name="Xu J."/>
            <person name="Reddy Y.H.K."/>
            <person name="Borovok I."/>
            <person name="Grinberg I.R."/>
            <person name="Lamed R."/>
            <person name="Zhivin O."/>
            <person name="Bayer E.A."/>
            <person name="Brown S.D."/>
        </authorList>
    </citation>
    <scope>NUCLEOTIDE SEQUENCE [LARGE SCALE GENOMIC DNA]</scope>
    <source>
        <strain evidence="6">DSM 2933</strain>
    </source>
</reference>
<dbReference type="PATRIC" id="fig|398512.5.peg.2674"/>
<dbReference type="SUPFAM" id="SSF52172">
    <property type="entry name" value="CheY-like"/>
    <property type="match status" value="1"/>
</dbReference>
<proteinExistence type="predicted"/>
<name>A0A0L6JNI6_9FIRM</name>
<comment type="function">
    <text evidence="2">May play the central regulatory role in sporulation. It may be an element of the effector pathway responsible for the activation of sporulation genes in response to nutritional stress. Spo0A may act in concert with spo0H (a sigma factor) to control the expression of some genes that are critical to the sporulation process.</text>
</comment>
<evidence type="ECO:0000256" key="2">
    <source>
        <dbReference type="ARBA" id="ARBA00024867"/>
    </source>
</evidence>
<evidence type="ECO:0000256" key="1">
    <source>
        <dbReference type="ARBA" id="ARBA00018672"/>
    </source>
</evidence>
<dbReference type="PANTHER" id="PTHR43228">
    <property type="entry name" value="TWO-COMPONENT RESPONSE REGULATOR"/>
    <property type="match status" value="1"/>
</dbReference>
<keyword evidence="6" id="KW-1185">Reference proteome</keyword>
<comment type="caution">
    <text evidence="5">The sequence shown here is derived from an EMBL/GenBank/DDBJ whole genome shotgun (WGS) entry which is preliminary data.</text>
</comment>
<dbReference type="InterPro" id="IPR001789">
    <property type="entry name" value="Sig_transdc_resp-reg_receiver"/>
</dbReference>
<evidence type="ECO:0000259" key="4">
    <source>
        <dbReference type="PROSITE" id="PS50110"/>
    </source>
</evidence>
<evidence type="ECO:0000313" key="5">
    <source>
        <dbReference type="EMBL" id="KNY27295.1"/>
    </source>
</evidence>
<feature type="modified residue" description="4-aspartylphosphate" evidence="3">
    <location>
        <position position="53"/>
    </location>
</feature>
<accession>A0A0L6JNI6</accession>
<dbReference type="GO" id="GO:0000160">
    <property type="term" value="P:phosphorelay signal transduction system"/>
    <property type="evidence" value="ECO:0007669"/>
    <property type="project" value="InterPro"/>
</dbReference>
<organism evidence="5 6">
    <name type="scientific">Pseudobacteroides cellulosolvens ATCC 35603 = DSM 2933</name>
    <dbReference type="NCBI Taxonomy" id="398512"/>
    <lineage>
        <taxon>Bacteria</taxon>
        <taxon>Bacillati</taxon>
        <taxon>Bacillota</taxon>
        <taxon>Clostridia</taxon>
        <taxon>Eubacteriales</taxon>
        <taxon>Oscillospiraceae</taxon>
        <taxon>Pseudobacteroides</taxon>
    </lineage>
</organism>
<dbReference type="RefSeq" id="WP_036942584.1">
    <property type="nucleotide sequence ID" value="NZ_JQKC01000019.1"/>
</dbReference>
<sequence length="117" mass="12884">MASVLIVDDAAFMRTSLKMMLERNGFTVIGEAENGAMAVQKYMELNPNIVTMDITMPVLDGIEATKKIKELDPKANIIIVSAMGQEVYVRDAVVAGAKNFIVKPFKEEHVLKVLNSL</sequence>
<dbReference type="AlphaFoldDB" id="A0A0L6JNI6"/>
<gene>
    <name evidence="5" type="ORF">Bccel_2566</name>
</gene>
<dbReference type="Pfam" id="PF00072">
    <property type="entry name" value="Response_reg"/>
    <property type="match status" value="1"/>
</dbReference>
<evidence type="ECO:0000313" key="6">
    <source>
        <dbReference type="Proteomes" id="UP000036923"/>
    </source>
</evidence>
<dbReference type="Proteomes" id="UP000036923">
    <property type="component" value="Unassembled WGS sequence"/>
</dbReference>
<dbReference type="InterPro" id="IPR052048">
    <property type="entry name" value="ST_Response_Regulator"/>
</dbReference>
<dbReference type="eggNOG" id="COG4753">
    <property type="taxonomic scope" value="Bacteria"/>
</dbReference>
<dbReference type="Gene3D" id="3.40.50.2300">
    <property type="match status" value="1"/>
</dbReference>
<dbReference type="EMBL" id="LGTC01000001">
    <property type="protein sequence ID" value="KNY27295.1"/>
    <property type="molecule type" value="Genomic_DNA"/>
</dbReference>